<dbReference type="RefSeq" id="WP_136845079.1">
    <property type="nucleotide sequence ID" value="NZ_CAOKAH010000003.1"/>
</dbReference>
<keyword evidence="3" id="KW-0349">Heme</keyword>
<dbReference type="Pfam" id="PF06969">
    <property type="entry name" value="HemN_C"/>
    <property type="match status" value="1"/>
</dbReference>
<sequence length="370" mass="40966">MPHDPYKALYIHIPFCVKRCGYCDFCTSAVARDAPEMDDYVEDLVMQIRRKSKEGELGALETVYIGGGTPSHLGLSRLSSLLYALALSMHLTPEVECTMEANPESLTERMVHDIWAMGVNRLSLGVQSFDDDVLAILGRAHTAQEAIDAVKMAKGRFENVSVDLMAGIPGQSAESFIRSVETAIELGVKHVSVYPLAIEPGTPFDRAIMRGQMEEPDEDVEADMMEAAGRILQSAGFHRYEVANYALPGFESRHNSAYWSGVPYLGLGRSATTMTQNRERRMRVCDGQVVDDLNPAQMRAEDLMLAMRMAQGVSCGQLQEAAELLPQVPQVFQQLQELGLVACEEGRFRPTERGWLCGNELYGRILDLAP</sequence>
<dbReference type="AlphaFoldDB" id="A0A4T9T967"/>
<dbReference type="SFLD" id="SFLDG01082">
    <property type="entry name" value="B12-binding_domain_containing"/>
    <property type="match status" value="1"/>
</dbReference>
<dbReference type="CDD" id="cd01335">
    <property type="entry name" value="Radical_SAM"/>
    <property type="match status" value="1"/>
</dbReference>
<evidence type="ECO:0000256" key="3">
    <source>
        <dbReference type="RuleBase" id="RU364116"/>
    </source>
</evidence>
<keyword evidence="3" id="KW-0408">Iron</keyword>
<dbReference type="GO" id="GO:0004109">
    <property type="term" value="F:coproporphyrinogen oxidase activity"/>
    <property type="evidence" value="ECO:0007669"/>
    <property type="project" value="InterPro"/>
</dbReference>
<keyword evidence="3" id="KW-0479">Metal-binding</keyword>
<reference evidence="5 6" key="1">
    <citation type="submission" date="2019-04" db="EMBL/GenBank/DDBJ databases">
        <title>Microbes associate with the intestines of laboratory mice.</title>
        <authorList>
            <person name="Navarre W."/>
            <person name="Wong E."/>
            <person name="Huang K.C."/>
            <person name="Tropini C."/>
            <person name="Ng K."/>
            <person name="Yu B."/>
        </authorList>
    </citation>
    <scope>NUCLEOTIDE SEQUENCE [LARGE SCALE GENOMIC DNA]</scope>
    <source>
        <strain evidence="5 6">NM48_B13</strain>
    </source>
</reference>
<dbReference type="InterPro" id="IPR023404">
    <property type="entry name" value="rSAM_horseshoe"/>
</dbReference>
<dbReference type="InterPro" id="IPR010723">
    <property type="entry name" value="HemN_C"/>
</dbReference>
<comment type="subcellular location">
    <subcellularLocation>
        <location evidence="3">Cytoplasm</location>
    </subcellularLocation>
</comment>
<dbReference type="InterPro" id="IPR006638">
    <property type="entry name" value="Elp3/MiaA/NifB-like_rSAM"/>
</dbReference>
<name>A0A4T9T967_9ACTN</name>
<evidence type="ECO:0000313" key="6">
    <source>
        <dbReference type="Proteomes" id="UP000309454"/>
    </source>
</evidence>
<keyword evidence="3" id="KW-0004">4Fe-4S</keyword>
<dbReference type="NCBIfam" id="TIGR00539">
    <property type="entry name" value="hemN_rel"/>
    <property type="match status" value="1"/>
</dbReference>
<dbReference type="Proteomes" id="UP000309454">
    <property type="component" value="Unassembled WGS sequence"/>
</dbReference>
<keyword evidence="3" id="KW-0143">Chaperone</keyword>
<dbReference type="GO" id="GO:0046872">
    <property type="term" value="F:metal ion binding"/>
    <property type="evidence" value="ECO:0007669"/>
    <property type="project" value="UniProtKB-UniRule"/>
</dbReference>
<dbReference type="GO" id="GO:0006779">
    <property type="term" value="P:porphyrin-containing compound biosynthetic process"/>
    <property type="evidence" value="ECO:0007669"/>
    <property type="project" value="InterPro"/>
</dbReference>
<dbReference type="SFLD" id="SFLDF00288">
    <property type="entry name" value="HemN-like__clustered_with_nucl"/>
    <property type="match status" value="1"/>
</dbReference>
<dbReference type="PANTHER" id="PTHR13932:SF5">
    <property type="entry name" value="RADICAL S-ADENOSYL METHIONINE DOMAIN-CONTAINING PROTEIN 1, MITOCHONDRIAL"/>
    <property type="match status" value="1"/>
</dbReference>
<evidence type="ECO:0000256" key="1">
    <source>
        <dbReference type="ARBA" id="ARBA00006100"/>
    </source>
</evidence>
<accession>A0A4T9T967</accession>
<dbReference type="SFLD" id="SFLDF00562">
    <property type="entry name" value="HemN-like__clustered_with_heat"/>
    <property type="match status" value="1"/>
</dbReference>
<feature type="domain" description="Radical SAM core" evidence="4">
    <location>
        <begin position="1"/>
        <end position="235"/>
    </location>
</feature>
<comment type="caution">
    <text evidence="5">The sequence shown here is derived from an EMBL/GenBank/DDBJ whole genome shotgun (WGS) entry which is preliminary data.</text>
</comment>
<comment type="similarity">
    <text evidence="1">Belongs to the anaerobic coproporphyrinogen-III oxidase family. HemW subfamily.</text>
</comment>
<keyword evidence="3" id="KW-0411">Iron-sulfur</keyword>
<dbReference type="SMART" id="SM00729">
    <property type="entry name" value="Elp3"/>
    <property type="match status" value="1"/>
</dbReference>
<keyword evidence="3" id="KW-0949">S-adenosyl-L-methionine</keyword>
<dbReference type="SFLD" id="SFLDS00029">
    <property type="entry name" value="Radical_SAM"/>
    <property type="match status" value="1"/>
</dbReference>
<comment type="function">
    <text evidence="3">Probably acts as a heme chaperone, transferring heme to an unknown acceptor. Binds one molecule of heme per monomer, possibly covalently. Binds 1 [4Fe-4S] cluster. The cluster is coordinated with 3 cysteines and an exchangeable S-adenosyl-L-methionine.</text>
</comment>
<dbReference type="InterPro" id="IPR034505">
    <property type="entry name" value="Coproporphyrinogen-III_oxidase"/>
</dbReference>
<evidence type="ECO:0000256" key="2">
    <source>
        <dbReference type="ARBA" id="ARBA00017228"/>
    </source>
</evidence>
<dbReference type="GO" id="GO:0051539">
    <property type="term" value="F:4 iron, 4 sulfur cluster binding"/>
    <property type="evidence" value="ECO:0007669"/>
    <property type="project" value="UniProtKB-UniRule"/>
</dbReference>
<dbReference type="InterPro" id="IPR007197">
    <property type="entry name" value="rSAM"/>
</dbReference>
<evidence type="ECO:0000259" key="4">
    <source>
        <dbReference type="PROSITE" id="PS51918"/>
    </source>
</evidence>
<dbReference type="EMBL" id="SSTM01000001">
    <property type="protein sequence ID" value="TJW12099.1"/>
    <property type="molecule type" value="Genomic_DNA"/>
</dbReference>
<dbReference type="PANTHER" id="PTHR13932">
    <property type="entry name" value="COPROPORPHYRINIGEN III OXIDASE"/>
    <property type="match status" value="1"/>
</dbReference>
<keyword evidence="3" id="KW-0963">Cytoplasm</keyword>
<proteinExistence type="inferred from homology"/>
<dbReference type="SUPFAM" id="SSF102114">
    <property type="entry name" value="Radical SAM enzymes"/>
    <property type="match status" value="1"/>
</dbReference>
<dbReference type="SFLD" id="SFLDG01065">
    <property type="entry name" value="anaerobic_coproporphyrinogen-I"/>
    <property type="match status" value="1"/>
</dbReference>
<dbReference type="InterPro" id="IPR058240">
    <property type="entry name" value="rSAM_sf"/>
</dbReference>
<dbReference type="GO" id="GO:0005737">
    <property type="term" value="C:cytoplasm"/>
    <property type="evidence" value="ECO:0007669"/>
    <property type="project" value="UniProtKB-SubCell"/>
</dbReference>
<organism evidence="5 6">
    <name type="scientific">Parvibacter caecicola</name>
    <dbReference type="NCBI Taxonomy" id="747645"/>
    <lineage>
        <taxon>Bacteria</taxon>
        <taxon>Bacillati</taxon>
        <taxon>Actinomycetota</taxon>
        <taxon>Coriobacteriia</taxon>
        <taxon>Coriobacteriales</taxon>
        <taxon>Coriobacteriaceae</taxon>
        <taxon>Parvibacter</taxon>
    </lineage>
</organism>
<dbReference type="Pfam" id="PF04055">
    <property type="entry name" value="Radical_SAM"/>
    <property type="match status" value="1"/>
</dbReference>
<dbReference type="InterPro" id="IPR004559">
    <property type="entry name" value="HemW-like"/>
</dbReference>
<evidence type="ECO:0000313" key="5">
    <source>
        <dbReference type="EMBL" id="TJW12099.1"/>
    </source>
</evidence>
<dbReference type="PROSITE" id="PS51918">
    <property type="entry name" value="RADICAL_SAM"/>
    <property type="match status" value="1"/>
</dbReference>
<dbReference type="OrthoDB" id="9808022at2"/>
<protein>
    <recommendedName>
        <fullName evidence="2 3">Heme chaperone HemW</fullName>
    </recommendedName>
</protein>
<gene>
    <name evidence="5" type="primary">hemW</name>
    <name evidence="5" type="ORF">E5982_00360</name>
</gene>
<dbReference type="Gene3D" id="3.80.30.20">
    <property type="entry name" value="tm_1862 like domain"/>
    <property type="match status" value="1"/>
</dbReference>
<keyword evidence="6" id="KW-1185">Reference proteome</keyword>